<name>A0A5D2JGR0_GOSTO</name>
<sequence length="111" mass="12369">MNIAWRHVRASTANKEVTSLRTTVLNEMTCPETLLATTPETDFGQDSSKVASKLSLKTEPAGGHQPMDSCLVQNTRHCMLELFLNTQPYRAISEDMINVFSTISTSGTYYH</sequence>
<gene>
    <name evidence="1" type="ORF">ES332_D09G142300v1</name>
</gene>
<evidence type="ECO:0000313" key="2">
    <source>
        <dbReference type="Proteomes" id="UP000322667"/>
    </source>
</evidence>
<dbReference type="Proteomes" id="UP000322667">
    <property type="component" value="Chromosome D09"/>
</dbReference>
<proteinExistence type="predicted"/>
<accession>A0A5D2JGR0</accession>
<keyword evidence="2" id="KW-1185">Reference proteome</keyword>
<evidence type="ECO:0000313" key="1">
    <source>
        <dbReference type="EMBL" id="TYH54067.1"/>
    </source>
</evidence>
<dbReference type="EMBL" id="CM017631">
    <property type="protein sequence ID" value="TYH54067.1"/>
    <property type="molecule type" value="Genomic_DNA"/>
</dbReference>
<dbReference type="AlphaFoldDB" id="A0A5D2JGR0"/>
<reference evidence="1 2" key="1">
    <citation type="submission" date="2019-07" db="EMBL/GenBank/DDBJ databases">
        <title>WGS assembly of Gossypium tomentosum.</title>
        <authorList>
            <person name="Chen Z.J."/>
            <person name="Sreedasyam A."/>
            <person name="Ando A."/>
            <person name="Song Q."/>
            <person name="De L."/>
            <person name="Hulse-Kemp A."/>
            <person name="Ding M."/>
            <person name="Ye W."/>
            <person name="Kirkbride R."/>
            <person name="Jenkins J."/>
            <person name="Plott C."/>
            <person name="Lovell J."/>
            <person name="Lin Y.-M."/>
            <person name="Vaughn R."/>
            <person name="Liu B."/>
            <person name="Li W."/>
            <person name="Simpson S."/>
            <person name="Scheffler B."/>
            <person name="Saski C."/>
            <person name="Grover C."/>
            <person name="Hu G."/>
            <person name="Conover J."/>
            <person name="Carlson J."/>
            <person name="Shu S."/>
            <person name="Boston L."/>
            <person name="Williams M."/>
            <person name="Peterson D."/>
            <person name="Mcgee K."/>
            <person name="Jones D."/>
            <person name="Wendel J."/>
            <person name="Stelly D."/>
            <person name="Grimwood J."/>
            <person name="Schmutz J."/>
        </authorList>
    </citation>
    <scope>NUCLEOTIDE SEQUENCE [LARGE SCALE GENOMIC DNA]</scope>
    <source>
        <strain evidence="1">7179.01</strain>
    </source>
</reference>
<protein>
    <submittedName>
        <fullName evidence="1">Uncharacterized protein</fullName>
    </submittedName>
</protein>
<organism evidence="1 2">
    <name type="scientific">Gossypium tomentosum</name>
    <name type="common">Hawaiian cotton</name>
    <name type="synonym">Gossypium sandvicense</name>
    <dbReference type="NCBI Taxonomy" id="34277"/>
    <lineage>
        <taxon>Eukaryota</taxon>
        <taxon>Viridiplantae</taxon>
        <taxon>Streptophyta</taxon>
        <taxon>Embryophyta</taxon>
        <taxon>Tracheophyta</taxon>
        <taxon>Spermatophyta</taxon>
        <taxon>Magnoliopsida</taxon>
        <taxon>eudicotyledons</taxon>
        <taxon>Gunneridae</taxon>
        <taxon>Pentapetalae</taxon>
        <taxon>rosids</taxon>
        <taxon>malvids</taxon>
        <taxon>Malvales</taxon>
        <taxon>Malvaceae</taxon>
        <taxon>Malvoideae</taxon>
        <taxon>Gossypium</taxon>
    </lineage>
</organism>